<feature type="transmembrane region" description="Helical" evidence="7">
    <location>
        <begin position="406"/>
        <end position="439"/>
    </location>
</feature>
<evidence type="ECO:0000256" key="6">
    <source>
        <dbReference type="ARBA" id="ARBA00023136"/>
    </source>
</evidence>
<feature type="transmembrane region" description="Helical" evidence="7">
    <location>
        <begin position="451"/>
        <end position="469"/>
    </location>
</feature>
<keyword evidence="6 7" id="KW-0472">Membrane</keyword>
<comment type="caution">
    <text evidence="9">The sequence shown here is derived from an EMBL/GenBank/DDBJ whole genome shotgun (WGS) entry which is preliminary data.</text>
</comment>
<keyword evidence="2" id="KW-0813">Transport</keyword>
<name>A0A2T2X9N9_9FIRM</name>
<dbReference type="Pfam" id="PF03600">
    <property type="entry name" value="CitMHS"/>
    <property type="match status" value="1"/>
</dbReference>
<evidence type="ECO:0000256" key="3">
    <source>
        <dbReference type="ARBA" id="ARBA00022692"/>
    </source>
</evidence>
<dbReference type="EMBL" id="PXYT01000004">
    <property type="protein sequence ID" value="PSR31167.1"/>
    <property type="molecule type" value="Genomic_DNA"/>
</dbReference>
<dbReference type="InterPro" id="IPR051679">
    <property type="entry name" value="DASS-Related_Transporters"/>
</dbReference>
<organism evidence="9 10">
    <name type="scientific">Sulfobacillus benefaciens</name>
    <dbReference type="NCBI Taxonomy" id="453960"/>
    <lineage>
        <taxon>Bacteria</taxon>
        <taxon>Bacillati</taxon>
        <taxon>Bacillota</taxon>
        <taxon>Clostridia</taxon>
        <taxon>Eubacteriales</taxon>
        <taxon>Clostridiales Family XVII. Incertae Sedis</taxon>
        <taxon>Sulfobacillus</taxon>
    </lineage>
</organism>
<feature type="transmembrane region" description="Helical" evidence="7">
    <location>
        <begin position="142"/>
        <end position="164"/>
    </location>
</feature>
<dbReference type="Gene3D" id="3.30.70.1450">
    <property type="entry name" value="Regulator of K+ conductance, C-terminal domain"/>
    <property type="match status" value="2"/>
</dbReference>
<dbReference type="InterPro" id="IPR006037">
    <property type="entry name" value="RCK_C"/>
</dbReference>
<feature type="domain" description="RCK C-terminal" evidence="8">
    <location>
        <begin position="303"/>
        <end position="387"/>
    </location>
</feature>
<keyword evidence="3 7" id="KW-0812">Transmembrane</keyword>
<dbReference type="Proteomes" id="UP000242699">
    <property type="component" value="Unassembled WGS sequence"/>
</dbReference>
<dbReference type="PROSITE" id="PS51202">
    <property type="entry name" value="RCK_C"/>
    <property type="match status" value="2"/>
</dbReference>
<feature type="transmembrane region" description="Helical" evidence="7">
    <location>
        <begin position="95"/>
        <end position="122"/>
    </location>
</feature>
<dbReference type="Pfam" id="PF02080">
    <property type="entry name" value="TrkA_C"/>
    <property type="match status" value="2"/>
</dbReference>
<evidence type="ECO:0000256" key="2">
    <source>
        <dbReference type="ARBA" id="ARBA00022448"/>
    </source>
</evidence>
<dbReference type="AlphaFoldDB" id="A0A2T2X9N9"/>
<comment type="subcellular location">
    <subcellularLocation>
        <location evidence="1">Membrane</location>
        <topology evidence="1">Multi-pass membrane protein</topology>
    </subcellularLocation>
</comment>
<feature type="transmembrane region" description="Helical" evidence="7">
    <location>
        <begin position="489"/>
        <end position="505"/>
    </location>
</feature>
<dbReference type="InterPro" id="IPR004680">
    <property type="entry name" value="Cit_transptr-like_dom"/>
</dbReference>
<dbReference type="InterPro" id="IPR036721">
    <property type="entry name" value="RCK_C_sf"/>
</dbReference>
<feature type="transmembrane region" description="Helical" evidence="7">
    <location>
        <begin position="537"/>
        <end position="559"/>
    </location>
</feature>
<evidence type="ECO:0000256" key="7">
    <source>
        <dbReference type="SAM" id="Phobius"/>
    </source>
</evidence>
<accession>A0A2T2X9N9</accession>
<evidence type="ECO:0000313" key="10">
    <source>
        <dbReference type="Proteomes" id="UP000242699"/>
    </source>
</evidence>
<proteinExistence type="predicted"/>
<dbReference type="GO" id="GO:0008324">
    <property type="term" value="F:monoatomic cation transmembrane transporter activity"/>
    <property type="evidence" value="ECO:0007669"/>
    <property type="project" value="InterPro"/>
</dbReference>
<feature type="transmembrane region" description="Helical" evidence="7">
    <location>
        <begin position="6"/>
        <end position="24"/>
    </location>
</feature>
<evidence type="ECO:0000256" key="1">
    <source>
        <dbReference type="ARBA" id="ARBA00004141"/>
    </source>
</evidence>
<feature type="transmembrane region" description="Helical" evidence="7">
    <location>
        <begin position="571"/>
        <end position="594"/>
    </location>
</feature>
<dbReference type="SUPFAM" id="SSF116726">
    <property type="entry name" value="TrkA C-terminal domain-like"/>
    <property type="match status" value="2"/>
</dbReference>
<dbReference type="PANTHER" id="PTHR43652:SF2">
    <property type="entry name" value="BASIC AMINO ACID ANTIPORTER YFCC-RELATED"/>
    <property type="match status" value="1"/>
</dbReference>
<dbReference type="GO" id="GO:0006813">
    <property type="term" value="P:potassium ion transport"/>
    <property type="evidence" value="ECO:0007669"/>
    <property type="project" value="InterPro"/>
</dbReference>
<feature type="transmembrane region" description="Helical" evidence="7">
    <location>
        <begin position="176"/>
        <end position="199"/>
    </location>
</feature>
<reference evidence="9 10" key="1">
    <citation type="journal article" date="2014" name="BMC Genomics">
        <title>Comparison of environmental and isolate Sulfobacillus genomes reveals diverse carbon, sulfur, nitrogen, and hydrogen metabolisms.</title>
        <authorList>
            <person name="Justice N.B."/>
            <person name="Norman A."/>
            <person name="Brown C.T."/>
            <person name="Singh A."/>
            <person name="Thomas B.C."/>
            <person name="Banfield J.F."/>
        </authorList>
    </citation>
    <scope>NUCLEOTIDE SEQUENCE [LARGE SCALE GENOMIC DNA]</scope>
    <source>
        <strain evidence="9">AMDSBA1</strain>
    </source>
</reference>
<evidence type="ECO:0000313" key="9">
    <source>
        <dbReference type="EMBL" id="PSR31167.1"/>
    </source>
</evidence>
<keyword evidence="5 7" id="KW-1133">Transmembrane helix</keyword>
<feature type="transmembrane region" description="Helical" evidence="7">
    <location>
        <begin position="31"/>
        <end position="49"/>
    </location>
</feature>
<keyword evidence="4" id="KW-0677">Repeat</keyword>
<evidence type="ECO:0000259" key="8">
    <source>
        <dbReference type="PROSITE" id="PS51202"/>
    </source>
</evidence>
<evidence type="ECO:0000256" key="5">
    <source>
        <dbReference type="ARBA" id="ARBA00022989"/>
    </source>
</evidence>
<feature type="domain" description="RCK C-terminal" evidence="8">
    <location>
        <begin position="212"/>
        <end position="297"/>
    </location>
</feature>
<gene>
    <name evidence="9" type="ORF">C7B43_03455</name>
</gene>
<evidence type="ECO:0000256" key="4">
    <source>
        <dbReference type="ARBA" id="ARBA00022737"/>
    </source>
</evidence>
<sequence>MRGASMAEVLVIGILFLVMVLLVSGRVRIDVAGVVSLALVGLFHLVPIHSLFSGFSSYAAIILAEMFILGEGLRRSGATDVMAGMFEKIGRRGEPALLTALMALPPIPSTFISDVGLMSIFLPTMMRIRQSLKISLHRLLMPLAFSIALGGLLSMIGSAGNIIGNAALASSHYAPIPLFGITPLGIILVLAGFMFMKLWGIRHLPASNGQSEFLSNYQEVKSYISEVRVNDDSTLVDRSLREVGYFRQHHLTVLRIIRANGHILTPGANDTIRAGDRLVVQGDVQAILDLQPEFGMEVVGTDPSTMKLRRDNIRVVEAMIPPRSPLVSHTLRGTNFRTKYGATVLAILRQGVTRIRELPVTPLRAGDVLLVTGTDDAIARLQMADDLTVFADVEHAVSASPRRSVIAGLVVLGVLVAAAVNFLAIQAAAAVGILVLLMTRIISMNHAYRAIDWRIITLVGGITPLSLALTRLGVSAEISHTLIRVVGPLGPYAILAVFFWLAAFLTQVISNVAAALVLAPLAISVAGANHWSPDGLIISMVIALSAAPITPLANKVFIMAMGPGRYRYQDFFRIGVPFTIVMFVLTVILVPAFFPFVH</sequence>
<dbReference type="PANTHER" id="PTHR43652">
    <property type="entry name" value="BASIC AMINO ACID ANTIPORTER YFCC-RELATED"/>
    <property type="match status" value="1"/>
</dbReference>
<dbReference type="GO" id="GO:0005886">
    <property type="term" value="C:plasma membrane"/>
    <property type="evidence" value="ECO:0007669"/>
    <property type="project" value="TreeGrafter"/>
</dbReference>
<protein>
    <submittedName>
        <fullName evidence="9">Potassium transporter TrkA</fullName>
    </submittedName>
</protein>